<organism evidence="1 2">
    <name type="scientific">Rickettsia bellii str. RML Mogi</name>
    <dbReference type="NCBI Taxonomy" id="1359194"/>
    <lineage>
        <taxon>Bacteria</taxon>
        <taxon>Pseudomonadati</taxon>
        <taxon>Pseudomonadota</taxon>
        <taxon>Alphaproteobacteria</taxon>
        <taxon>Rickettsiales</taxon>
        <taxon>Rickettsiaceae</taxon>
        <taxon>Rickettsieae</taxon>
        <taxon>Rickettsia</taxon>
        <taxon>belli group</taxon>
    </lineage>
</organism>
<dbReference type="AlphaFoldDB" id="A0A0F3QHP1"/>
<accession>A0A0F3QHP1</accession>
<protein>
    <submittedName>
        <fullName evidence="1">Uncharacterized protein</fullName>
    </submittedName>
</protein>
<gene>
    <name evidence="1" type="ORF">RBEMOGI_1699</name>
</gene>
<dbReference type="Proteomes" id="UP000033689">
    <property type="component" value="Unassembled WGS sequence"/>
</dbReference>
<reference evidence="1 2" key="1">
    <citation type="submission" date="2015-02" db="EMBL/GenBank/DDBJ databases">
        <title>Genome Sequencing of Rickettsiales.</title>
        <authorList>
            <person name="Daugherty S.C."/>
            <person name="Su Q."/>
            <person name="Abolude K."/>
            <person name="Beier-Sexton M."/>
            <person name="Carlyon J.A."/>
            <person name="Carter R."/>
            <person name="Day N.P."/>
            <person name="Dumler S.J."/>
            <person name="Dyachenko V."/>
            <person name="Godinez A."/>
            <person name="Kurtti T.J."/>
            <person name="Lichay M."/>
            <person name="Mullins K.E."/>
            <person name="Ott S."/>
            <person name="Pappas-Brown V."/>
            <person name="Paris D.H."/>
            <person name="Patel P."/>
            <person name="Richards A.L."/>
            <person name="Sadzewicz L."/>
            <person name="Sears K."/>
            <person name="Seidman D."/>
            <person name="Sengamalay N."/>
            <person name="Stenos J."/>
            <person name="Tallon L.J."/>
            <person name="Vincent G."/>
            <person name="Fraser C.M."/>
            <person name="Munderloh U."/>
            <person name="Dunning-Hotopp J.C."/>
        </authorList>
    </citation>
    <scope>NUCLEOTIDE SEQUENCE [LARGE SCALE GENOMIC DNA]</scope>
    <source>
        <strain evidence="1 2">RML Mogi</strain>
    </source>
</reference>
<evidence type="ECO:0000313" key="2">
    <source>
        <dbReference type="Proteomes" id="UP000033689"/>
    </source>
</evidence>
<comment type="caution">
    <text evidence="1">The sequence shown here is derived from an EMBL/GenBank/DDBJ whole genome shotgun (WGS) entry which is preliminary data.</text>
</comment>
<sequence length="39" mass="4842">MVFGKYYGEEYFGRINKENVKKMIYKMIKIYENRLSQND</sequence>
<name>A0A0F3QHP1_RICBE</name>
<proteinExistence type="predicted"/>
<dbReference type="EMBL" id="LAOJ01000004">
    <property type="protein sequence ID" value="KJV90964.1"/>
    <property type="molecule type" value="Genomic_DNA"/>
</dbReference>
<dbReference type="PATRIC" id="fig|1359194.3.peg.1742"/>
<evidence type="ECO:0000313" key="1">
    <source>
        <dbReference type="EMBL" id="KJV90964.1"/>
    </source>
</evidence>